<keyword evidence="5" id="KW-1185">Reference proteome</keyword>
<dbReference type="AlphaFoldDB" id="A0A6P5FQW5"/>
<dbReference type="RefSeq" id="XP_020095882.1">
    <property type="nucleotide sequence ID" value="XM_020240293.1"/>
</dbReference>
<dbReference type="InterPro" id="IPR000504">
    <property type="entry name" value="RRM_dom"/>
</dbReference>
<dbReference type="GeneID" id="109715332"/>
<proteinExistence type="predicted"/>
<gene>
    <name evidence="6 7" type="primary">LOC109715332</name>
</gene>
<feature type="compositionally biased region" description="Low complexity" evidence="3">
    <location>
        <begin position="101"/>
        <end position="111"/>
    </location>
</feature>
<feature type="compositionally biased region" description="Low complexity" evidence="3">
    <location>
        <begin position="35"/>
        <end position="46"/>
    </location>
</feature>
<evidence type="ECO:0000256" key="2">
    <source>
        <dbReference type="PROSITE-ProRule" id="PRU00176"/>
    </source>
</evidence>
<feature type="compositionally biased region" description="Acidic residues" evidence="3">
    <location>
        <begin position="192"/>
        <end position="214"/>
    </location>
</feature>
<feature type="region of interest" description="Disordered" evidence="3">
    <location>
        <begin position="484"/>
        <end position="537"/>
    </location>
</feature>
<reference evidence="6 7" key="2">
    <citation type="submission" date="2025-04" db="UniProtKB">
        <authorList>
            <consortium name="RefSeq"/>
        </authorList>
    </citation>
    <scope>IDENTIFICATION</scope>
    <source>
        <tissue evidence="6 7">Leaf</tissue>
    </source>
</reference>
<dbReference type="RefSeq" id="XP_020095883.1">
    <property type="nucleotide sequence ID" value="XM_020240294.1"/>
</dbReference>
<organism evidence="7">
    <name type="scientific">Ananas comosus</name>
    <name type="common">Pineapple</name>
    <name type="synonym">Ananas ananas</name>
    <dbReference type="NCBI Taxonomy" id="4615"/>
    <lineage>
        <taxon>Eukaryota</taxon>
        <taxon>Viridiplantae</taxon>
        <taxon>Streptophyta</taxon>
        <taxon>Embryophyta</taxon>
        <taxon>Tracheophyta</taxon>
        <taxon>Spermatophyta</taxon>
        <taxon>Magnoliopsida</taxon>
        <taxon>Liliopsida</taxon>
        <taxon>Poales</taxon>
        <taxon>Bromeliaceae</taxon>
        <taxon>Bromelioideae</taxon>
        <taxon>Ananas</taxon>
    </lineage>
</organism>
<dbReference type="OrthoDB" id="3800936at2759"/>
<feature type="compositionally biased region" description="Low complexity" evidence="3">
    <location>
        <begin position="132"/>
        <end position="154"/>
    </location>
</feature>
<dbReference type="PANTHER" id="PTHR21245">
    <property type="entry name" value="HETEROGENEOUS NUCLEAR RIBONUCLEOPROTEIN"/>
    <property type="match status" value="1"/>
</dbReference>
<evidence type="ECO:0000256" key="3">
    <source>
        <dbReference type="SAM" id="MobiDB-lite"/>
    </source>
</evidence>
<evidence type="ECO:0000256" key="1">
    <source>
        <dbReference type="ARBA" id="ARBA00022884"/>
    </source>
</evidence>
<feature type="region of interest" description="Disordered" evidence="3">
    <location>
        <begin position="1"/>
        <end position="116"/>
    </location>
</feature>
<feature type="compositionally biased region" description="Low complexity" evidence="3">
    <location>
        <begin position="14"/>
        <end position="24"/>
    </location>
</feature>
<dbReference type="Gene3D" id="3.30.70.330">
    <property type="match status" value="3"/>
</dbReference>
<feature type="domain" description="RRM" evidence="4">
    <location>
        <begin position="400"/>
        <end position="482"/>
    </location>
</feature>
<evidence type="ECO:0000313" key="7">
    <source>
        <dbReference type="RefSeq" id="XP_020095883.1"/>
    </source>
</evidence>
<evidence type="ECO:0000313" key="6">
    <source>
        <dbReference type="RefSeq" id="XP_020095882.1"/>
    </source>
</evidence>
<keyword evidence="1 2" id="KW-0694">RNA-binding</keyword>
<name>A0A6P5FQW5_ANACO</name>
<evidence type="ECO:0000259" key="4">
    <source>
        <dbReference type="PROSITE" id="PS50102"/>
    </source>
</evidence>
<feature type="compositionally biased region" description="Basic and acidic residues" evidence="3">
    <location>
        <begin position="497"/>
        <end position="511"/>
    </location>
</feature>
<feature type="compositionally biased region" description="Basic and acidic residues" evidence="3">
    <location>
        <begin position="77"/>
        <end position="91"/>
    </location>
</feature>
<feature type="compositionally biased region" description="Pro residues" evidence="3">
    <location>
        <begin position="648"/>
        <end position="662"/>
    </location>
</feature>
<protein>
    <submittedName>
        <fullName evidence="6 7">Heterogeneous nuclear ribonucleoprotein R-like isoform X1</fullName>
    </submittedName>
</protein>
<feature type="compositionally biased region" description="Low complexity" evidence="3">
    <location>
        <begin position="54"/>
        <end position="67"/>
    </location>
</feature>
<accession>A0A6P5FQW5</accession>
<feature type="domain" description="RRM" evidence="4">
    <location>
        <begin position="304"/>
        <end position="387"/>
    </location>
</feature>
<dbReference type="SUPFAM" id="SSF54928">
    <property type="entry name" value="RNA-binding domain, RBD"/>
    <property type="match status" value="3"/>
</dbReference>
<reference evidence="5" key="1">
    <citation type="journal article" date="2015" name="Nat. Genet.">
        <title>The pineapple genome and the evolution of CAM photosynthesis.</title>
        <authorList>
            <person name="Ming R."/>
            <person name="VanBuren R."/>
            <person name="Wai C.M."/>
            <person name="Tang H."/>
            <person name="Schatz M.C."/>
            <person name="Bowers J.E."/>
            <person name="Lyons E."/>
            <person name="Wang M.L."/>
            <person name="Chen J."/>
            <person name="Biggers E."/>
            <person name="Zhang J."/>
            <person name="Huang L."/>
            <person name="Zhang L."/>
            <person name="Miao W."/>
            <person name="Zhang J."/>
            <person name="Ye Z."/>
            <person name="Miao C."/>
            <person name="Lin Z."/>
            <person name="Wang H."/>
            <person name="Zhou H."/>
            <person name="Yim W.C."/>
            <person name="Priest H.D."/>
            <person name="Zheng C."/>
            <person name="Woodhouse M."/>
            <person name="Edger P.P."/>
            <person name="Guyot R."/>
            <person name="Guo H.B."/>
            <person name="Guo H."/>
            <person name="Zheng G."/>
            <person name="Singh R."/>
            <person name="Sharma A."/>
            <person name="Min X."/>
            <person name="Zheng Y."/>
            <person name="Lee H."/>
            <person name="Gurtowski J."/>
            <person name="Sedlazeck F.J."/>
            <person name="Harkess A."/>
            <person name="McKain M.R."/>
            <person name="Liao Z."/>
            <person name="Fang J."/>
            <person name="Liu J."/>
            <person name="Zhang X."/>
            <person name="Zhang Q."/>
            <person name="Hu W."/>
            <person name="Qin Y."/>
            <person name="Wang K."/>
            <person name="Chen L.Y."/>
            <person name="Shirley N."/>
            <person name="Lin Y.R."/>
            <person name="Liu L.Y."/>
            <person name="Hernandez A.G."/>
            <person name="Wright C.L."/>
            <person name="Bulone V."/>
            <person name="Tuskan G.A."/>
            <person name="Heath K."/>
            <person name="Zee F."/>
            <person name="Moore P.H."/>
            <person name="Sunkar R."/>
            <person name="Leebens-Mack J.H."/>
            <person name="Mockler T."/>
            <person name="Bennetzen J.L."/>
            <person name="Freeling M."/>
            <person name="Sankoff D."/>
            <person name="Paterson A.H."/>
            <person name="Zhu X."/>
            <person name="Yang X."/>
            <person name="Smith J.A."/>
            <person name="Cushman J.C."/>
            <person name="Paull R.E."/>
            <person name="Yu Q."/>
        </authorList>
    </citation>
    <scope>NUCLEOTIDE SEQUENCE [LARGE SCALE GENOMIC DNA]</scope>
    <source>
        <strain evidence="5">cv. F153</strain>
    </source>
</reference>
<feature type="compositionally biased region" description="Pro residues" evidence="3">
    <location>
        <begin position="25"/>
        <end position="34"/>
    </location>
</feature>
<dbReference type="InterPro" id="IPR035979">
    <property type="entry name" value="RBD_domain_sf"/>
</dbReference>
<feature type="region of interest" description="Disordered" evidence="3">
    <location>
        <begin position="633"/>
        <end position="662"/>
    </location>
</feature>
<feature type="domain" description="RRM" evidence="4">
    <location>
        <begin position="224"/>
        <end position="293"/>
    </location>
</feature>
<dbReference type="SMART" id="SM00360">
    <property type="entry name" value="RRM"/>
    <property type="match status" value="3"/>
</dbReference>
<sequence>MAPKKRVVRTVRKTPASKSKSKPQPQSPSPPPPAAVETPVSAAAEPVPAPPPQAAAVETAVSAAAEPSPAPAPPPEPSEREAPEKAAKEADASEAPPPVAAEPAQDAAAGKRSAKKVVRKVIKKKIVKKLVPKASLAAKSAAEAPKPADLPAPDAADEALAEKPEPENPNPDAAPQQPENEEEAPEDQGKEEMEEAQGNDAEEAAEGAGDEEAGITERQKRRKTEIFIGGLDRDAKEEDIRKVFGKAGEIMEVRMMMDAKTGKNKGFCFLRYKEPAQAKKAVTELSKVEICGKLCGAATLEENDTIFLGNIDKKWKKEDVLKLLQEIGIEKIDSVTVMADPNNPESNRGFAFLELETNRDAQLAFKKLQKKDVFGKGRNIKVAWTEPLNDPDDEVMQKVKSVYVEGIPSSWDQAKLRELFKKFGEIERVVLSRDMHSAKRKDFAFVNYATREAALSCIESFEKEELTDNESKVNIKVSLAKPIRKDKQNKGWPKSSTNDREKSKTFQHDTKPIVSSSKGMSSKGDQRFSGRKSSPTHELLHGLREQAAWKPGQVGYGRDHAMQDYGHALPGGKRPFSTLGDDSFYPDTRGYSRPRFESNYPVANSSYGAMPHSVGGSSHPYYNSQGGYGLGGYYGAPERPSNYQMRQGPPPPPFGSRPYPRY</sequence>
<dbReference type="InterPro" id="IPR012677">
    <property type="entry name" value="Nucleotide-bd_a/b_plait_sf"/>
</dbReference>
<dbReference type="Proteomes" id="UP000515123">
    <property type="component" value="Linkage group 9"/>
</dbReference>
<dbReference type="PROSITE" id="PS50102">
    <property type="entry name" value="RRM"/>
    <property type="match status" value="3"/>
</dbReference>
<dbReference type="GO" id="GO:0003723">
    <property type="term" value="F:RNA binding"/>
    <property type="evidence" value="ECO:0007669"/>
    <property type="project" value="UniProtKB-UniRule"/>
</dbReference>
<feature type="compositionally biased region" description="Basic residues" evidence="3">
    <location>
        <begin position="1"/>
        <end position="12"/>
    </location>
</feature>
<feature type="region of interest" description="Disordered" evidence="3">
    <location>
        <begin position="132"/>
        <end position="221"/>
    </location>
</feature>
<dbReference type="Pfam" id="PF00076">
    <property type="entry name" value="RRM_1"/>
    <property type="match status" value="3"/>
</dbReference>
<dbReference type="CDD" id="cd00590">
    <property type="entry name" value="RRM_SF"/>
    <property type="match status" value="2"/>
</dbReference>
<evidence type="ECO:0000313" key="5">
    <source>
        <dbReference type="Proteomes" id="UP000515123"/>
    </source>
</evidence>